<evidence type="ECO:0000313" key="3">
    <source>
        <dbReference type="Proteomes" id="UP000218069"/>
    </source>
</evidence>
<feature type="signal peptide" evidence="1">
    <location>
        <begin position="1"/>
        <end position="28"/>
    </location>
</feature>
<organism evidence="2 3">
    <name type="scientific">Polynucleobacter meluiroseus</name>
    <dbReference type="NCBI Taxonomy" id="1938814"/>
    <lineage>
        <taxon>Bacteria</taxon>
        <taxon>Pseudomonadati</taxon>
        <taxon>Pseudomonadota</taxon>
        <taxon>Betaproteobacteria</taxon>
        <taxon>Burkholderiales</taxon>
        <taxon>Burkholderiaceae</taxon>
        <taxon>Polynucleobacter</taxon>
    </lineage>
</organism>
<protein>
    <recommendedName>
        <fullName evidence="4">MetA-pathway of phenol degradation</fullName>
    </recommendedName>
</protein>
<accession>A0A240E206</accession>
<evidence type="ECO:0000313" key="2">
    <source>
        <dbReference type="EMBL" id="SNX29293.1"/>
    </source>
</evidence>
<proteinExistence type="predicted"/>
<dbReference type="AlphaFoldDB" id="A0A240E206"/>
<gene>
    <name evidence="2" type="ORF">SAMN06295945_1662</name>
</gene>
<reference evidence="3" key="1">
    <citation type="submission" date="2017-08" db="EMBL/GenBank/DDBJ databases">
        <authorList>
            <person name="Varghese N."/>
            <person name="Submissions S."/>
        </authorList>
    </citation>
    <scope>NUCLEOTIDE SEQUENCE [LARGE SCALE GENOMIC DNA]</scope>
    <source>
        <strain evidence="3">AP-Melu-1000-B4</strain>
    </source>
</reference>
<evidence type="ECO:0000256" key="1">
    <source>
        <dbReference type="SAM" id="SignalP"/>
    </source>
</evidence>
<feature type="chain" id="PRO_5012467174" description="MetA-pathway of phenol degradation" evidence="1">
    <location>
        <begin position="29"/>
        <end position="266"/>
    </location>
</feature>
<evidence type="ECO:0008006" key="4">
    <source>
        <dbReference type="Google" id="ProtNLM"/>
    </source>
</evidence>
<keyword evidence="3" id="KW-1185">Reference proteome</keyword>
<sequence length="266" mass="29573">MPCLKKHLLSLVICGMLIALLAPMTAHAVLQDEIQVYDDEINAKGEQSLELHVNTTPRGVQTPSYPGEMMTNNATRITPEYAYGLGDKLEAGFYINSVVSNNNWNYAGAKVRLKYLPFNEEEGDYFFGGLNVELSNTLPQYEQSRYNAEARFIIGKHVGKWLFVVNPIFDQPLSQPYVHQGPDFNTAIRVSREVAPDWSVGTEFYSNYNQIGSGPISYPNTQQLGFLKVYCDAGPIPFQAGIGKGFTNSSDSLTLMAIISIPLPQF</sequence>
<dbReference type="Proteomes" id="UP000218069">
    <property type="component" value="Unassembled WGS sequence"/>
</dbReference>
<name>A0A240E206_9BURK</name>
<keyword evidence="1" id="KW-0732">Signal</keyword>
<dbReference type="EMBL" id="OANS01000004">
    <property type="protein sequence ID" value="SNX29293.1"/>
    <property type="molecule type" value="Genomic_DNA"/>
</dbReference>